<evidence type="ECO:0000313" key="3">
    <source>
        <dbReference type="EnsemblMetazoa" id="ASIC014282-PA"/>
    </source>
</evidence>
<evidence type="ECO:0000256" key="1">
    <source>
        <dbReference type="SAM" id="MobiDB-lite"/>
    </source>
</evidence>
<sequence length="216" mass="24166">MHKTVYQWMADAWSAKRWKSRFRHAPSSSNYILLASGAVKSQAKHIHTQTHTHVLVARCPDKHPTHHRSKAGRSPPQTDQTPKSQSWIDSWIIPKGTHHQCATAGARFGRSCGRTVASMIQRGKPACTLEVNTPARTTTSVRSRCFALATKLPWKSTIVCSVRRNNRDHRRVSTVLAFLAPGFRPDDAGVVKFTPRFYPFLQPHAASPSLADNLRA</sequence>
<evidence type="ECO:0000313" key="2">
    <source>
        <dbReference type="EMBL" id="KFB46295.1"/>
    </source>
</evidence>
<reference evidence="3" key="2">
    <citation type="submission" date="2020-05" db="UniProtKB">
        <authorList>
            <consortium name="EnsemblMetazoa"/>
        </authorList>
    </citation>
    <scope>IDENTIFICATION</scope>
</reference>
<dbReference type="AlphaFoldDB" id="A0A084W7V1"/>
<dbReference type="EMBL" id="ATLV01021314">
    <property type="status" value="NOT_ANNOTATED_CDS"/>
    <property type="molecule type" value="Genomic_DNA"/>
</dbReference>
<name>A0A084W7V1_ANOSI</name>
<evidence type="ECO:0000313" key="4">
    <source>
        <dbReference type="Proteomes" id="UP000030765"/>
    </source>
</evidence>
<dbReference type="EMBL" id="KE525316">
    <property type="protein sequence ID" value="KFB46295.1"/>
    <property type="molecule type" value="Genomic_DNA"/>
</dbReference>
<accession>A0A084W7V1</accession>
<feature type="compositionally biased region" description="Polar residues" evidence="1">
    <location>
        <begin position="75"/>
        <end position="85"/>
    </location>
</feature>
<dbReference type="Proteomes" id="UP000030765">
    <property type="component" value="Unassembled WGS sequence"/>
</dbReference>
<organism evidence="2">
    <name type="scientific">Anopheles sinensis</name>
    <name type="common">Mosquito</name>
    <dbReference type="NCBI Taxonomy" id="74873"/>
    <lineage>
        <taxon>Eukaryota</taxon>
        <taxon>Metazoa</taxon>
        <taxon>Ecdysozoa</taxon>
        <taxon>Arthropoda</taxon>
        <taxon>Hexapoda</taxon>
        <taxon>Insecta</taxon>
        <taxon>Pterygota</taxon>
        <taxon>Neoptera</taxon>
        <taxon>Endopterygota</taxon>
        <taxon>Diptera</taxon>
        <taxon>Nematocera</taxon>
        <taxon>Culicoidea</taxon>
        <taxon>Culicidae</taxon>
        <taxon>Anophelinae</taxon>
        <taxon>Anopheles</taxon>
    </lineage>
</organism>
<dbReference type="VEuPathDB" id="VectorBase:ASIC014282"/>
<gene>
    <name evidence="2" type="ORF">ZHAS_00014282</name>
</gene>
<dbReference type="EnsemblMetazoa" id="ASIC014282-RA">
    <property type="protein sequence ID" value="ASIC014282-PA"/>
    <property type="gene ID" value="ASIC014282"/>
</dbReference>
<reference evidence="2 4" key="1">
    <citation type="journal article" date="2014" name="BMC Genomics">
        <title>Genome sequence of Anopheles sinensis provides insight into genetics basis of mosquito competence for malaria parasites.</title>
        <authorList>
            <person name="Zhou D."/>
            <person name="Zhang D."/>
            <person name="Ding G."/>
            <person name="Shi L."/>
            <person name="Hou Q."/>
            <person name="Ye Y."/>
            <person name="Xu Y."/>
            <person name="Zhou H."/>
            <person name="Xiong C."/>
            <person name="Li S."/>
            <person name="Yu J."/>
            <person name="Hong S."/>
            <person name="Yu X."/>
            <person name="Zou P."/>
            <person name="Chen C."/>
            <person name="Chang X."/>
            <person name="Wang W."/>
            <person name="Lv Y."/>
            <person name="Sun Y."/>
            <person name="Ma L."/>
            <person name="Shen B."/>
            <person name="Zhu C."/>
        </authorList>
    </citation>
    <scope>NUCLEOTIDE SEQUENCE [LARGE SCALE GENOMIC DNA]</scope>
</reference>
<protein>
    <submittedName>
        <fullName evidence="2 3">Acyl-CoA dehydrogenase domain-containing protein</fullName>
    </submittedName>
</protein>
<feature type="region of interest" description="Disordered" evidence="1">
    <location>
        <begin position="61"/>
        <end position="85"/>
    </location>
</feature>
<keyword evidence="4" id="KW-1185">Reference proteome</keyword>
<proteinExistence type="predicted"/>